<feature type="compositionally biased region" description="Basic residues" evidence="1">
    <location>
        <begin position="83"/>
        <end position="98"/>
    </location>
</feature>
<evidence type="ECO:0000313" key="3">
    <source>
        <dbReference type="Proteomes" id="UP001500383"/>
    </source>
</evidence>
<comment type="caution">
    <text evidence="2">The sequence shown here is derived from an EMBL/GenBank/DDBJ whole genome shotgun (WGS) entry which is preliminary data.</text>
</comment>
<dbReference type="Proteomes" id="UP001500383">
    <property type="component" value="Unassembled WGS sequence"/>
</dbReference>
<feature type="region of interest" description="Disordered" evidence="1">
    <location>
        <begin position="76"/>
        <end position="105"/>
    </location>
</feature>
<evidence type="ECO:0000256" key="1">
    <source>
        <dbReference type="SAM" id="MobiDB-lite"/>
    </source>
</evidence>
<evidence type="ECO:0000313" key="2">
    <source>
        <dbReference type="EMBL" id="GAA1721739.1"/>
    </source>
</evidence>
<reference evidence="2 3" key="1">
    <citation type="journal article" date="2019" name="Int. J. Syst. Evol. Microbiol.">
        <title>The Global Catalogue of Microorganisms (GCM) 10K type strain sequencing project: providing services to taxonomists for standard genome sequencing and annotation.</title>
        <authorList>
            <consortium name="The Broad Institute Genomics Platform"/>
            <consortium name="The Broad Institute Genome Sequencing Center for Infectious Disease"/>
            <person name="Wu L."/>
            <person name="Ma J."/>
        </authorList>
    </citation>
    <scope>NUCLEOTIDE SEQUENCE [LARGE SCALE GENOMIC DNA]</scope>
    <source>
        <strain evidence="2 3">JCM 16002</strain>
    </source>
</reference>
<sequence length="105" mass="10945">MAERLGEFGEPGVGADVRHHERAVAGRDRMGAHSISRSAAIRAAAPLAGGLEHLGCAPYRSSGPQIDEVEFLLDPDPSLSIGHRSHGRGTVRGPHPRRGAPGVSA</sequence>
<dbReference type="EMBL" id="BAAAQG010000024">
    <property type="protein sequence ID" value="GAA1721739.1"/>
    <property type="molecule type" value="Genomic_DNA"/>
</dbReference>
<gene>
    <name evidence="2" type="ORF">GCM10009831_34950</name>
</gene>
<accession>A0ABN2JB95</accession>
<proteinExistence type="predicted"/>
<protein>
    <submittedName>
        <fullName evidence="2">Uncharacterized protein</fullName>
    </submittedName>
</protein>
<name>A0ABN2JB95_9ACTN</name>
<organism evidence="2 3">
    <name type="scientific">Dietzia cercidiphylli</name>
    <dbReference type="NCBI Taxonomy" id="498199"/>
    <lineage>
        <taxon>Bacteria</taxon>
        <taxon>Bacillati</taxon>
        <taxon>Actinomycetota</taxon>
        <taxon>Actinomycetes</taxon>
        <taxon>Mycobacteriales</taxon>
        <taxon>Dietziaceae</taxon>
        <taxon>Dietzia</taxon>
    </lineage>
</organism>
<keyword evidence="3" id="KW-1185">Reference proteome</keyword>